<keyword evidence="1" id="KW-0472">Membrane</keyword>
<keyword evidence="1" id="KW-1133">Transmembrane helix</keyword>
<feature type="transmembrane region" description="Helical" evidence="1">
    <location>
        <begin position="95"/>
        <end position="121"/>
    </location>
</feature>
<evidence type="ECO:0000256" key="1">
    <source>
        <dbReference type="SAM" id="Phobius"/>
    </source>
</evidence>
<evidence type="ECO:0000313" key="2">
    <source>
        <dbReference type="EMBL" id="GAI98352.1"/>
    </source>
</evidence>
<feature type="transmembrane region" description="Helical" evidence="1">
    <location>
        <begin position="127"/>
        <end position="148"/>
    </location>
</feature>
<dbReference type="AlphaFoldDB" id="X1SZ53"/>
<protein>
    <submittedName>
        <fullName evidence="2">Uncharacterized protein</fullName>
    </submittedName>
</protein>
<dbReference type="EMBL" id="BARW01018384">
    <property type="protein sequence ID" value="GAI98352.1"/>
    <property type="molecule type" value="Genomic_DNA"/>
</dbReference>
<reference evidence="2" key="1">
    <citation type="journal article" date="2014" name="Front. Microbiol.">
        <title>High frequency of phylogenetically diverse reductive dehalogenase-homologous genes in deep subseafloor sedimentary metagenomes.</title>
        <authorList>
            <person name="Kawai M."/>
            <person name="Futagami T."/>
            <person name="Toyoda A."/>
            <person name="Takaki Y."/>
            <person name="Nishi S."/>
            <person name="Hori S."/>
            <person name="Arai W."/>
            <person name="Tsubouchi T."/>
            <person name="Morono Y."/>
            <person name="Uchiyama I."/>
            <person name="Ito T."/>
            <person name="Fujiyama A."/>
            <person name="Inagaki F."/>
            <person name="Takami H."/>
        </authorList>
    </citation>
    <scope>NUCLEOTIDE SEQUENCE</scope>
    <source>
        <strain evidence="2">Expedition CK06-06</strain>
    </source>
</reference>
<proteinExistence type="predicted"/>
<sequence>MAFRLPVNLGIGQQYTAASPGDVAALESYLPPNSRVLVGLAFAERYDGFEEDCELAEAALREQAGLSMWPELDRFIIPDPDGEPIAWVSYQSSPVWWTIILLILGGIFILPIIGVLPLWIIDLMFPGFMETITTIVTLVIVGGIMLFMPK</sequence>
<keyword evidence="1" id="KW-0812">Transmembrane</keyword>
<organism evidence="2">
    <name type="scientific">marine sediment metagenome</name>
    <dbReference type="NCBI Taxonomy" id="412755"/>
    <lineage>
        <taxon>unclassified sequences</taxon>
        <taxon>metagenomes</taxon>
        <taxon>ecological metagenomes</taxon>
    </lineage>
</organism>
<comment type="caution">
    <text evidence="2">The sequence shown here is derived from an EMBL/GenBank/DDBJ whole genome shotgun (WGS) entry which is preliminary data.</text>
</comment>
<name>X1SZ53_9ZZZZ</name>
<feature type="non-terminal residue" evidence="2">
    <location>
        <position position="150"/>
    </location>
</feature>
<accession>X1SZ53</accession>
<gene>
    <name evidence="2" type="ORF">S12H4_31488</name>
</gene>